<dbReference type="SUPFAM" id="SSF50129">
    <property type="entry name" value="GroES-like"/>
    <property type="match status" value="1"/>
</dbReference>
<dbReference type="PANTHER" id="PTHR45348:SF2">
    <property type="entry name" value="ZINC-TYPE ALCOHOL DEHYDROGENASE-LIKE PROTEIN C2E1P3.01"/>
    <property type="match status" value="1"/>
</dbReference>
<dbReference type="OrthoDB" id="48317at2759"/>
<dbReference type="EMBL" id="CP014503">
    <property type="protein sequence ID" value="ANB14825.1"/>
    <property type="molecule type" value="Genomic_DNA"/>
</dbReference>
<dbReference type="Pfam" id="PF00107">
    <property type="entry name" value="ADH_zinc_N"/>
    <property type="match status" value="1"/>
</dbReference>
<dbReference type="InterPro" id="IPR013154">
    <property type="entry name" value="ADH-like_N"/>
</dbReference>
<name>A0A167F4S8_9ASCO</name>
<keyword evidence="3" id="KW-1185">Reference proteome</keyword>
<dbReference type="GeneID" id="30034348"/>
<dbReference type="InterPro" id="IPR036291">
    <property type="entry name" value="NAD(P)-bd_dom_sf"/>
</dbReference>
<feature type="domain" description="Enoyl reductase (ER)" evidence="1">
    <location>
        <begin position="16"/>
        <end position="326"/>
    </location>
</feature>
<protein>
    <recommendedName>
        <fullName evidence="1">Enoyl reductase (ER) domain-containing protein</fullName>
    </recommendedName>
</protein>
<dbReference type="SUPFAM" id="SSF51735">
    <property type="entry name" value="NAD(P)-binding Rossmann-fold domains"/>
    <property type="match status" value="1"/>
</dbReference>
<dbReference type="Gene3D" id="3.40.50.720">
    <property type="entry name" value="NAD(P)-binding Rossmann-like Domain"/>
    <property type="match status" value="1"/>
</dbReference>
<evidence type="ECO:0000313" key="3">
    <source>
        <dbReference type="Proteomes" id="UP000189580"/>
    </source>
</evidence>
<organism evidence="2 3">
    <name type="scientific">Sugiyamaella lignohabitans</name>
    <dbReference type="NCBI Taxonomy" id="796027"/>
    <lineage>
        <taxon>Eukaryota</taxon>
        <taxon>Fungi</taxon>
        <taxon>Dikarya</taxon>
        <taxon>Ascomycota</taxon>
        <taxon>Saccharomycotina</taxon>
        <taxon>Dipodascomycetes</taxon>
        <taxon>Dipodascales</taxon>
        <taxon>Trichomonascaceae</taxon>
        <taxon>Sugiyamaella</taxon>
    </lineage>
</organism>
<proteinExistence type="predicted"/>
<dbReference type="Proteomes" id="UP000189580">
    <property type="component" value="Chromosome b"/>
</dbReference>
<dbReference type="SMART" id="SM00829">
    <property type="entry name" value="PKS_ER"/>
    <property type="match status" value="1"/>
</dbReference>
<dbReference type="PANTHER" id="PTHR45348">
    <property type="entry name" value="HYPOTHETICAL OXIDOREDUCTASE (EUROFUNG)"/>
    <property type="match status" value="1"/>
</dbReference>
<accession>A0A167F4S8</accession>
<dbReference type="CDD" id="cd08249">
    <property type="entry name" value="enoyl_reductase_like"/>
    <property type="match status" value="1"/>
</dbReference>
<reference evidence="2 3" key="1">
    <citation type="submission" date="2016-02" db="EMBL/GenBank/DDBJ databases">
        <title>Complete genome sequence and transcriptome regulation of the pentose utilising yeast Sugiyamaella lignohabitans.</title>
        <authorList>
            <person name="Bellasio M."/>
            <person name="Peymann A."/>
            <person name="Valli M."/>
            <person name="Sipitzky M."/>
            <person name="Graf A."/>
            <person name="Sauer M."/>
            <person name="Marx H."/>
            <person name="Mattanovich D."/>
        </authorList>
    </citation>
    <scope>NUCLEOTIDE SEQUENCE [LARGE SCALE GENOMIC DNA]</scope>
    <source>
        <strain evidence="2 3">CBS 10342</strain>
    </source>
</reference>
<sequence>MTLQVQQALVLQEKKGQLVLIDNWPKQKPAKGEILIQNVCVGLNPIDWKSIVYDFGVHSLPWINGRETAGYVVEIGEEVQGFKIGDRVFAPSTNYRDIRTSTFQTYSIAAAENVGLIPDFITFDQAAAIGVGLVTSGTAIYDSLKISMEPNSANSDKWILVWGGSSIVGIFTIQLAKYAGFKVAAVASMSNRQYLRSIGADIIFDRYDPVTSSQYAKTLGISYAIDCVGAETATYALQTLVPNGELVAIVKAPRQVPPGITVHSVLLKKFHEDLVYGNKLITFTSQLLHTKQIIPPRVEKLVGGLEKIPHGLDKLSSNLVSGRRIVVSLSE</sequence>
<dbReference type="KEGG" id="slb:AWJ20_2437"/>
<dbReference type="InterPro" id="IPR047122">
    <property type="entry name" value="Trans-enoyl_RdTase-like"/>
</dbReference>
<dbReference type="InterPro" id="IPR013149">
    <property type="entry name" value="ADH-like_C"/>
</dbReference>
<dbReference type="GO" id="GO:0016651">
    <property type="term" value="F:oxidoreductase activity, acting on NAD(P)H"/>
    <property type="evidence" value="ECO:0007669"/>
    <property type="project" value="InterPro"/>
</dbReference>
<gene>
    <name evidence="2" type="ORF">AWJ20_2437</name>
</gene>
<evidence type="ECO:0000313" key="2">
    <source>
        <dbReference type="EMBL" id="ANB14825.1"/>
    </source>
</evidence>
<dbReference type="Gene3D" id="3.90.180.10">
    <property type="entry name" value="Medium-chain alcohol dehydrogenases, catalytic domain"/>
    <property type="match status" value="1"/>
</dbReference>
<dbReference type="InterPro" id="IPR011032">
    <property type="entry name" value="GroES-like_sf"/>
</dbReference>
<dbReference type="InterPro" id="IPR020843">
    <property type="entry name" value="ER"/>
</dbReference>
<evidence type="ECO:0000259" key="1">
    <source>
        <dbReference type="SMART" id="SM00829"/>
    </source>
</evidence>
<dbReference type="AlphaFoldDB" id="A0A167F4S8"/>
<dbReference type="Pfam" id="PF08240">
    <property type="entry name" value="ADH_N"/>
    <property type="match status" value="1"/>
</dbReference>
<dbReference type="RefSeq" id="XP_018737302.1">
    <property type="nucleotide sequence ID" value="XM_018879380.1"/>
</dbReference>